<dbReference type="Pfam" id="PF02458">
    <property type="entry name" value="Transferase"/>
    <property type="match status" value="1"/>
</dbReference>
<protein>
    <submittedName>
        <fullName evidence="5">Vinorine synthase-like</fullName>
    </submittedName>
</protein>
<dbReference type="Proteomes" id="UP000694864">
    <property type="component" value="Chromosome 6"/>
</dbReference>
<keyword evidence="3" id="KW-0012">Acyltransferase</keyword>
<gene>
    <name evidence="5" type="primary">LOC104790228</name>
</gene>
<dbReference type="RefSeq" id="XP_010514234.1">
    <property type="nucleotide sequence ID" value="XM_010515932.2"/>
</dbReference>
<proteinExistence type="inferred from homology"/>
<evidence type="ECO:0000313" key="5">
    <source>
        <dbReference type="RefSeq" id="XP_010514234.1"/>
    </source>
</evidence>
<dbReference type="PANTHER" id="PTHR31623:SF122">
    <property type="entry name" value="HXXXD-TYPE ACYL-TRANSFERASE FAMILY PROTEIN"/>
    <property type="match status" value="1"/>
</dbReference>
<evidence type="ECO:0000256" key="3">
    <source>
        <dbReference type="ARBA" id="ARBA00023315"/>
    </source>
</evidence>
<keyword evidence="4" id="KW-1185">Reference proteome</keyword>
<evidence type="ECO:0000256" key="2">
    <source>
        <dbReference type="ARBA" id="ARBA00022679"/>
    </source>
</evidence>
<reference evidence="4" key="1">
    <citation type="journal article" date="2014" name="Nat. Commun.">
        <title>The emerging biofuel crop Camelina sativa retains a highly undifferentiated hexaploid genome structure.</title>
        <authorList>
            <person name="Kagale S."/>
            <person name="Koh C."/>
            <person name="Nixon J."/>
            <person name="Bollina V."/>
            <person name="Clarke W.E."/>
            <person name="Tuteja R."/>
            <person name="Spillane C."/>
            <person name="Robinson S.J."/>
            <person name="Links M.G."/>
            <person name="Clarke C."/>
            <person name="Higgins E.E."/>
            <person name="Huebert T."/>
            <person name="Sharpe A.G."/>
            <person name="Parkin I.A."/>
        </authorList>
    </citation>
    <scope>NUCLEOTIDE SEQUENCE [LARGE SCALE GENOMIC DNA]</scope>
    <source>
        <strain evidence="4">cv. DH55</strain>
    </source>
</reference>
<dbReference type="InterPro" id="IPR023213">
    <property type="entry name" value="CAT-like_dom_sf"/>
</dbReference>
<evidence type="ECO:0000313" key="4">
    <source>
        <dbReference type="Proteomes" id="UP000694864"/>
    </source>
</evidence>
<dbReference type="Gene3D" id="3.30.559.10">
    <property type="entry name" value="Chloramphenicol acetyltransferase-like domain"/>
    <property type="match status" value="2"/>
</dbReference>
<reference evidence="5" key="2">
    <citation type="submission" date="2025-08" db="UniProtKB">
        <authorList>
            <consortium name="RefSeq"/>
        </authorList>
    </citation>
    <scope>IDENTIFICATION</scope>
    <source>
        <tissue evidence="5">Leaf</tissue>
    </source>
</reference>
<accession>A0ABM0ZDH8</accession>
<keyword evidence="2" id="KW-0808">Transferase</keyword>
<dbReference type="GeneID" id="104790228"/>
<name>A0ABM0ZDH8_CAMSA</name>
<dbReference type="PANTHER" id="PTHR31623">
    <property type="entry name" value="F21J9.9"/>
    <property type="match status" value="1"/>
</dbReference>
<organism evidence="4 5">
    <name type="scientific">Camelina sativa</name>
    <name type="common">False flax</name>
    <name type="synonym">Myagrum sativum</name>
    <dbReference type="NCBI Taxonomy" id="90675"/>
    <lineage>
        <taxon>Eukaryota</taxon>
        <taxon>Viridiplantae</taxon>
        <taxon>Streptophyta</taxon>
        <taxon>Embryophyta</taxon>
        <taxon>Tracheophyta</taxon>
        <taxon>Spermatophyta</taxon>
        <taxon>Magnoliopsida</taxon>
        <taxon>eudicotyledons</taxon>
        <taxon>Gunneridae</taxon>
        <taxon>Pentapetalae</taxon>
        <taxon>rosids</taxon>
        <taxon>malvids</taxon>
        <taxon>Brassicales</taxon>
        <taxon>Brassicaceae</taxon>
        <taxon>Camelineae</taxon>
        <taxon>Camelina</taxon>
    </lineage>
</organism>
<comment type="similarity">
    <text evidence="1">Belongs to the plant acyltransferase family.</text>
</comment>
<sequence length="459" mass="50717">MTLARFISRRFHQNSSMIVDVVSRDIIKPSSPTPNHLKKFKLSLLEQLGPTIFGPMVYFYSGNNNRIKPTEQLQKLKKSLSETLTHFYPLAGRLKGNVSIDCNDSGADFLEAEVNSPLSSLLQEPSSDNLQRLIPTSVDSIETRTKLLLAQASFFECGSMAIGVCISHKFADATSIGLFMKTWAAISSRGSIKTVGSPVFDTVKIFPPGNFSETSPAPVIEPEIMMNQTLSNRFVFDSSSIQSLQANASSFEVKQPTRVEAVSALIWKTAMKATRTVSGTSKPSILANSASLRSRVSPPFTENSVGNLVSYFAAKAEEGVNQTKLQTLVSELRKEKQRFRDNHVPKLVGNPSATEIICSYQREAGHMIASGDFDFYIFSSACRFGLYETDFGWGKPAWVGIPCVRQKNIVTLLDTKEAGGIEAWVNLNEQEMKLLEQDSELLHFVSLNPSVIQPFLHVL</sequence>
<evidence type="ECO:0000256" key="1">
    <source>
        <dbReference type="ARBA" id="ARBA00009861"/>
    </source>
</evidence>